<evidence type="ECO:0000313" key="8">
    <source>
        <dbReference type="Proteomes" id="UP000226080"/>
    </source>
</evidence>
<feature type="transmembrane region" description="Helical" evidence="1">
    <location>
        <begin position="49"/>
        <end position="68"/>
    </location>
</feature>
<dbReference type="KEGG" id="aact:ACT75_09410"/>
<dbReference type="InterPro" id="IPR025513">
    <property type="entry name" value="DUF4401"/>
</dbReference>
<feature type="transmembrane region" description="Helical" evidence="1">
    <location>
        <begin position="457"/>
        <end position="478"/>
    </location>
</feature>
<feature type="transmembrane region" description="Helical" evidence="1">
    <location>
        <begin position="272"/>
        <end position="295"/>
    </location>
</feature>
<feature type="transmembrane region" description="Helical" evidence="1">
    <location>
        <begin position="490"/>
        <end position="516"/>
    </location>
</feature>
<keyword evidence="1" id="KW-0812">Transmembrane</keyword>
<feature type="transmembrane region" description="Helical" evidence="1">
    <location>
        <begin position="545"/>
        <end position="568"/>
    </location>
</feature>
<feature type="transmembrane region" description="Helical" evidence="1">
    <location>
        <begin position="580"/>
        <end position="611"/>
    </location>
</feature>
<feature type="transmembrane region" description="Helical" evidence="1">
    <location>
        <begin position="683"/>
        <end position="702"/>
    </location>
</feature>
<feature type="transmembrane region" description="Helical" evidence="1">
    <location>
        <begin position="15"/>
        <end position="37"/>
    </location>
</feature>
<evidence type="ECO:0000313" key="5">
    <source>
        <dbReference type="EMBL" id="PHO19980.1"/>
    </source>
</evidence>
<dbReference type="OrthoDB" id="327621at2"/>
<keyword evidence="1" id="KW-1133">Transmembrane helix</keyword>
<feature type="transmembrane region" description="Helical" evidence="1">
    <location>
        <begin position="158"/>
        <end position="176"/>
    </location>
</feature>
<feature type="transmembrane region" description="Helical" evidence="1">
    <location>
        <begin position="245"/>
        <end position="266"/>
    </location>
</feature>
<reference evidence="6 9" key="3">
    <citation type="submission" date="2019-08" db="EMBL/GenBank/DDBJ databases">
        <title>Whole genome sequencing of Aggregatibacter actinomycetemcomitans cultured from blood stream infections in Denmark reveals a novel phylogenetic lineage expressing serotype a membrane O polysaccharide.</title>
        <authorList>
            <person name="Nedergaard S."/>
            <person name="Kobel C.M."/>
            <person name="Nielsen M.B."/>
            <person name="Moeller R.T."/>
            <person name="Jensen A.B."/>
            <person name="Noerskov-Lauritsen N."/>
        </authorList>
    </citation>
    <scope>NUCLEOTIDE SEQUENCE [LARGE SCALE GENOMIC DNA]</scope>
    <source>
        <strain evidence="6 9">PN_563</strain>
    </source>
</reference>
<feature type="transmembrane region" description="Helical" evidence="1">
    <location>
        <begin position="341"/>
        <end position="359"/>
    </location>
</feature>
<evidence type="ECO:0000313" key="9">
    <source>
        <dbReference type="Proteomes" id="UP000323012"/>
    </source>
</evidence>
<reference evidence="4 7" key="1">
    <citation type="submission" date="2015-10" db="EMBL/GenBank/DDBJ databases">
        <title>Tn-seq of a polymicrobial infection.</title>
        <authorList>
            <person name="Stacy A."/>
            <person name="Rumbaugh K.P."/>
            <person name="Whiteley M."/>
        </authorList>
    </citation>
    <scope>NUCLEOTIDE SEQUENCE [LARGE SCALE GENOMIC DNA]</scope>
    <source>
        <strain evidence="4 7">624</strain>
    </source>
</reference>
<dbReference type="RefSeq" id="WP_005539898.1">
    <property type="nucleotide sequence ID" value="NZ_CP012959.1"/>
</dbReference>
<organism evidence="6 9">
    <name type="scientific">Aggregatibacter actinomycetemcomitans</name>
    <name type="common">Actinobacillus actinomycetemcomitans</name>
    <name type="synonym">Haemophilus actinomycetemcomitans</name>
    <dbReference type="NCBI Taxonomy" id="714"/>
    <lineage>
        <taxon>Bacteria</taxon>
        <taxon>Pseudomonadati</taxon>
        <taxon>Pseudomonadota</taxon>
        <taxon>Gammaproteobacteria</taxon>
        <taxon>Pasteurellales</taxon>
        <taxon>Pasteurellaceae</taxon>
        <taxon>Aggregatibacter</taxon>
    </lineage>
</organism>
<feature type="transmembrane region" description="Helical" evidence="1">
    <location>
        <begin position="188"/>
        <end position="206"/>
    </location>
</feature>
<feature type="transmembrane region" description="Helical" evidence="1">
    <location>
        <begin position="218"/>
        <end position="238"/>
    </location>
</feature>
<evidence type="ECO:0000313" key="4">
    <source>
        <dbReference type="EMBL" id="AMQ94714.1"/>
    </source>
</evidence>
<evidence type="ECO:0000259" key="2">
    <source>
        <dbReference type="Pfam" id="PF09925"/>
    </source>
</evidence>
<dbReference type="InterPro" id="IPR018677">
    <property type="entry name" value="DUF2157"/>
</dbReference>
<feature type="domain" description="DUF2157" evidence="2">
    <location>
        <begin position="18"/>
        <end position="130"/>
    </location>
</feature>
<feature type="transmembrane region" description="Helical" evidence="1">
    <location>
        <begin position="421"/>
        <end position="437"/>
    </location>
</feature>
<evidence type="ECO:0000259" key="3">
    <source>
        <dbReference type="Pfam" id="PF14351"/>
    </source>
</evidence>
<dbReference type="EMBL" id="VSED01000022">
    <property type="protein sequence ID" value="TYA38536.1"/>
    <property type="molecule type" value="Genomic_DNA"/>
</dbReference>
<dbReference type="Proteomes" id="UP000323012">
    <property type="component" value="Unassembled WGS sequence"/>
</dbReference>
<dbReference type="InterPro" id="IPR025833">
    <property type="entry name" value="GDYXXLXY"/>
</dbReference>
<evidence type="ECO:0000313" key="7">
    <source>
        <dbReference type="Proteomes" id="UP000072236"/>
    </source>
</evidence>
<accession>A0A5D0EIN1</accession>
<reference evidence="5 8" key="2">
    <citation type="submission" date="2017-10" db="EMBL/GenBank/DDBJ databases">
        <title>Draft genome sequences of Aggregatibacter actinomycetemcomitans strains 310a and 310b.</title>
        <authorList>
            <person name="May A.C."/>
            <person name="Ohta H."/>
            <person name="Maeda H."/>
            <person name="Kokeguchi S."/>
            <person name="Cugini C."/>
        </authorList>
    </citation>
    <scope>NUCLEOTIDE SEQUENCE [LARGE SCALE GENOMIC DNA]</scope>
    <source>
        <strain evidence="5 8">310b</strain>
    </source>
</reference>
<dbReference type="Proteomes" id="UP000072236">
    <property type="component" value="Chromosome"/>
</dbReference>
<keyword evidence="8" id="KW-1185">Reference proteome</keyword>
<dbReference type="Pfam" id="PF14351">
    <property type="entry name" value="DUF4401"/>
    <property type="match status" value="1"/>
</dbReference>
<feature type="transmembrane region" description="Helical" evidence="1">
    <location>
        <begin position="80"/>
        <end position="102"/>
    </location>
</feature>
<protein>
    <submittedName>
        <fullName evidence="4">Beta-carotene 15,15'-monooxygenase</fullName>
    </submittedName>
    <submittedName>
        <fullName evidence="6">DUF4401 domain-containing protein</fullName>
    </submittedName>
</protein>
<sequence>MINQSSLFNLSWPRYLNLLFLILSAGFLASGIVTLIAANLDYFSDLAKIYGLQLILVASVLLGSYFFLRESQKVAKEKLKLLSATFFFLTAVLIGAVFALVGQTYQTGANAWELFALWSLCQLPLLLLLPNIASALLLIATTNLTLYLYYDAWFDHGVVNYVVLLNFIFLLLSEIFIRQLHDQNWRILPKILTFLVLSHLFGVRVITDNLPNDIYSGVYFFLVFLQVVIPSGIVIYVYKKYRFDFVNLITATICSIVAFGIFLFSNVNSGDFAVLAGLLLFIITIFAIMLLHGWYKQHYPHLKNISWALSILLIFAIFIGIVTALIWLFLTLNVSEPKTGLLILSVIVLFIALGLHFGNPHAESHMSIIIGIFFFMGYNLLAGYFLADVFDSYGEGALACDVPLLFTAIISMLYFLRKENWLRTLSLVIVLGVWHIYLTDCSTGDLSHANRIEYSYVPLYFVTMLGCVIAFFVQNIYGENSKVRVRITPVAWAFLLFSIGGWAFSTDNFLSLFVVYVPGTVDALPEIDTFSGFFTMITAGFYSRAVLGLGWTIPFLVCFTPLVTYFAISRFFSLKTDEKMCIAAILALFTFLFVGQPSVLFFVTLLLIAYFVQSRTLFFIGVLSLVGNLAIYYYLLFIPLLYKAFLLLFFALLFSAVAIYLHTKHQPQTQSAVSFSSVSKVKPMVALCTVLLILIPLNYKVWQFENVLMTGKPVVLKIAPVDPRSIIQGDYMSLSYAILTDIRAQLNTSVNDQEAAISGRKTRSKRVYVLVHQDEQGVATLCRVENRIPTDFYDCVPDMYLPVNNVGWFPQLPSQEYFFAEGKGQHYAQAEYAEYRFKDGILLLARLLDKDLKGL</sequence>
<feature type="transmembrane region" description="Helical" evidence="1">
    <location>
        <begin position="114"/>
        <end position="138"/>
    </location>
</feature>
<evidence type="ECO:0000256" key="1">
    <source>
        <dbReference type="SAM" id="Phobius"/>
    </source>
</evidence>
<dbReference type="Pfam" id="PF09925">
    <property type="entry name" value="DUF2157"/>
    <property type="match status" value="1"/>
</dbReference>
<gene>
    <name evidence="4" type="ORF">ACT75_09410</name>
    <name evidence="5" type="ORF">CQR80_09515</name>
    <name evidence="6" type="ORF">FXB79_08115</name>
</gene>
<evidence type="ECO:0000313" key="6">
    <source>
        <dbReference type="EMBL" id="TYA38536.1"/>
    </source>
</evidence>
<proteinExistence type="predicted"/>
<feature type="transmembrane region" description="Helical" evidence="1">
    <location>
        <begin position="617"/>
        <end position="637"/>
    </location>
</feature>
<feature type="domain" description="DUF4401" evidence="3">
    <location>
        <begin position="307"/>
        <end position="661"/>
    </location>
</feature>
<dbReference type="Proteomes" id="UP000226080">
    <property type="component" value="Unassembled WGS sequence"/>
</dbReference>
<dbReference type="EMBL" id="CP012959">
    <property type="protein sequence ID" value="AMQ94714.1"/>
    <property type="molecule type" value="Genomic_DNA"/>
</dbReference>
<feature type="transmembrane region" description="Helical" evidence="1">
    <location>
        <begin position="366"/>
        <end position="387"/>
    </location>
</feature>
<dbReference type="AlphaFoldDB" id="A0A5D0EIN1"/>
<dbReference type="EMBL" id="PCGW01000020">
    <property type="protein sequence ID" value="PHO19980.1"/>
    <property type="molecule type" value="Genomic_DNA"/>
</dbReference>
<feature type="transmembrane region" description="Helical" evidence="1">
    <location>
        <begin position="307"/>
        <end position="329"/>
    </location>
</feature>
<dbReference type="Pfam" id="PF14345">
    <property type="entry name" value="GDYXXLXY"/>
    <property type="match status" value="1"/>
</dbReference>
<name>A0A5D0EIN1_AGGAC</name>
<keyword evidence="1" id="KW-0472">Membrane</keyword>
<feature type="transmembrane region" description="Helical" evidence="1">
    <location>
        <begin position="644"/>
        <end position="663"/>
    </location>
</feature>
<feature type="transmembrane region" description="Helical" evidence="1">
    <location>
        <begin position="393"/>
        <end position="414"/>
    </location>
</feature>